<accession>A0A7W4UVZ6</accession>
<keyword evidence="2" id="KW-1185">Reference proteome</keyword>
<proteinExistence type="predicted"/>
<gene>
    <name evidence="1" type="ORF">FHX33_001993</name>
</gene>
<dbReference type="AlphaFoldDB" id="A0A7W4UVZ6"/>
<sequence length="73" mass="7846">MSDTTTVAGTIEHLDPHALIIETNVRPSAPITPAFVQSIRENGVLTPVLGHRSDDGQVTVRAGQRRVFAAREA</sequence>
<evidence type="ECO:0000313" key="1">
    <source>
        <dbReference type="EMBL" id="MBB2967230.1"/>
    </source>
</evidence>
<organism evidence="1 2">
    <name type="scientific">Leifsonia aquatica</name>
    <name type="common">Corynebacterium aquaticum</name>
    <dbReference type="NCBI Taxonomy" id="144185"/>
    <lineage>
        <taxon>Bacteria</taxon>
        <taxon>Bacillati</taxon>
        <taxon>Actinomycetota</taxon>
        <taxon>Actinomycetes</taxon>
        <taxon>Micrococcales</taxon>
        <taxon>Microbacteriaceae</taxon>
        <taxon>Leifsonia</taxon>
    </lineage>
</organism>
<evidence type="ECO:0000313" key="2">
    <source>
        <dbReference type="Proteomes" id="UP000538196"/>
    </source>
</evidence>
<dbReference type="RefSeq" id="WP_168688433.1">
    <property type="nucleotide sequence ID" value="NZ_JACHVP010000002.1"/>
</dbReference>
<dbReference type="InterPro" id="IPR036086">
    <property type="entry name" value="ParB/Sulfiredoxin_sf"/>
</dbReference>
<name>A0A7W4UVZ6_LEIAQ</name>
<protein>
    <submittedName>
        <fullName evidence="1">ParB-like chromosome segregation protein Spo0J</fullName>
    </submittedName>
</protein>
<reference evidence="1 2" key="1">
    <citation type="submission" date="2020-08" db="EMBL/GenBank/DDBJ databases">
        <title>Sequencing the genomes of 1000 actinobacteria strains.</title>
        <authorList>
            <person name="Klenk H.-P."/>
        </authorList>
    </citation>
    <scope>NUCLEOTIDE SEQUENCE [LARGE SCALE GENOMIC DNA]</scope>
    <source>
        <strain evidence="1 2">DSM 20146</strain>
    </source>
</reference>
<dbReference type="EMBL" id="JACHVP010000002">
    <property type="protein sequence ID" value="MBB2967230.1"/>
    <property type="molecule type" value="Genomic_DNA"/>
</dbReference>
<dbReference type="Gene3D" id="3.90.1530.30">
    <property type="match status" value="1"/>
</dbReference>
<comment type="caution">
    <text evidence="1">The sequence shown here is derived from an EMBL/GenBank/DDBJ whole genome shotgun (WGS) entry which is preliminary data.</text>
</comment>
<dbReference type="Proteomes" id="UP000538196">
    <property type="component" value="Unassembled WGS sequence"/>
</dbReference>
<dbReference type="SUPFAM" id="SSF110849">
    <property type="entry name" value="ParB/Sulfiredoxin"/>
    <property type="match status" value="1"/>
</dbReference>